<dbReference type="Proteomes" id="UP000828251">
    <property type="component" value="Unassembled WGS sequence"/>
</dbReference>
<proteinExistence type="predicted"/>
<comment type="caution">
    <text evidence="1">The sequence shown here is derived from an EMBL/GenBank/DDBJ whole genome shotgun (WGS) entry which is preliminary data.</text>
</comment>
<name>A0A9D3WF90_9ROSI</name>
<evidence type="ECO:0000313" key="1">
    <source>
        <dbReference type="EMBL" id="KAH1122907.1"/>
    </source>
</evidence>
<organism evidence="1 2">
    <name type="scientific">Gossypium stocksii</name>
    <dbReference type="NCBI Taxonomy" id="47602"/>
    <lineage>
        <taxon>Eukaryota</taxon>
        <taxon>Viridiplantae</taxon>
        <taxon>Streptophyta</taxon>
        <taxon>Embryophyta</taxon>
        <taxon>Tracheophyta</taxon>
        <taxon>Spermatophyta</taxon>
        <taxon>Magnoliopsida</taxon>
        <taxon>eudicotyledons</taxon>
        <taxon>Gunneridae</taxon>
        <taxon>Pentapetalae</taxon>
        <taxon>rosids</taxon>
        <taxon>malvids</taxon>
        <taxon>Malvales</taxon>
        <taxon>Malvaceae</taxon>
        <taxon>Malvoideae</taxon>
        <taxon>Gossypium</taxon>
    </lineage>
</organism>
<gene>
    <name evidence="1" type="ORF">J1N35_006067</name>
</gene>
<dbReference type="EMBL" id="JAIQCV010000002">
    <property type="protein sequence ID" value="KAH1122907.1"/>
    <property type="molecule type" value="Genomic_DNA"/>
</dbReference>
<sequence>MFMEILATGDKTLVHSSSILLKDLFEDDDSETPNQMKKENANVHMSSINNFEVYNF</sequence>
<keyword evidence="2" id="KW-1185">Reference proteome</keyword>
<dbReference type="AlphaFoldDB" id="A0A9D3WF90"/>
<reference evidence="1 2" key="1">
    <citation type="journal article" date="2021" name="Plant Biotechnol. J.">
        <title>Multi-omics assisted identification of the key and species-specific regulatory components of drought-tolerant mechanisms in Gossypium stocksii.</title>
        <authorList>
            <person name="Yu D."/>
            <person name="Ke L."/>
            <person name="Zhang D."/>
            <person name="Wu Y."/>
            <person name="Sun Y."/>
            <person name="Mei J."/>
            <person name="Sun J."/>
            <person name="Sun Y."/>
        </authorList>
    </citation>
    <scope>NUCLEOTIDE SEQUENCE [LARGE SCALE GENOMIC DNA]</scope>
    <source>
        <strain evidence="2">cv. E1</strain>
        <tissue evidence="1">Leaf</tissue>
    </source>
</reference>
<evidence type="ECO:0000313" key="2">
    <source>
        <dbReference type="Proteomes" id="UP000828251"/>
    </source>
</evidence>
<protein>
    <submittedName>
        <fullName evidence="1">Uncharacterized protein</fullName>
    </submittedName>
</protein>
<accession>A0A9D3WF90</accession>